<proteinExistence type="predicted"/>
<evidence type="ECO:0000256" key="1">
    <source>
        <dbReference type="SAM" id="SignalP"/>
    </source>
</evidence>
<dbReference type="Gene3D" id="3.40.30.10">
    <property type="entry name" value="Glutaredoxin"/>
    <property type="match status" value="1"/>
</dbReference>
<sequence length="453" mass="52928">MIKYLIPLLLILFIGCNSSKTPKTTYFGGKIINPKSNYITLSDNYAFNDTIYLKKDHSFLGSYKNLKKGLYVFGHGPEHQYVYLEPQDSLLFRLNSWDFDESLVFSGKDAARNNILIEAFLETEQDDKNFERLYQLSQPDFLIKIDSIKKIKEQKLIDFKKNNKENASKEFLEILKVALFYPVYTYSEQYAIKNFTKKNPEKLVASYFDYRADINLKKDSLIFFSPYYALIIDKLYNDVYLEKGTADNFTRNLLNNIDASISSEKIKNKLLYNTVIRHFFKEPNDENKNKTFFEFFKLNTNIEQKKNMQRLVNDLKLLNVGEKLPDFNLIAATGETKRISKLIKGKAAVILFKDYKYASDDWISSRTNFLIKNNPNVTFIIVNLCNNFKRYTKKIAIKHQYTLPKKSLVCNFSSSKFPRMVLIDKQGIIQNGYTSLSAKNINKQVQNLQNNKK</sequence>
<dbReference type="SUPFAM" id="SSF52833">
    <property type="entry name" value="Thioredoxin-like"/>
    <property type="match status" value="1"/>
</dbReference>
<reference evidence="2 3" key="1">
    <citation type="submission" date="2017-11" db="EMBL/GenBank/DDBJ databases">
        <authorList>
            <person name="Duchaud E."/>
        </authorList>
    </citation>
    <scope>NUCLEOTIDE SEQUENCE [LARGE SCALE GENOMIC DNA]</scope>
    <source>
        <strain evidence="2 3">TNO010</strain>
    </source>
</reference>
<dbReference type="InterPro" id="IPR036249">
    <property type="entry name" value="Thioredoxin-like_sf"/>
</dbReference>
<accession>A0A2I2MBG7</accession>
<feature type="signal peptide" evidence="1">
    <location>
        <begin position="1"/>
        <end position="19"/>
    </location>
</feature>
<dbReference type="Proteomes" id="UP000490060">
    <property type="component" value="Unassembled WGS sequence"/>
</dbReference>
<evidence type="ECO:0008006" key="4">
    <source>
        <dbReference type="Google" id="ProtNLM"/>
    </source>
</evidence>
<keyword evidence="1" id="KW-0732">Signal</keyword>
<organism evidence="2 3">
    <name type="scientific">Tenacibaculum finnmarkense genomovar ulcerans</name>
    <dbReference type="NCBI Taxonomy" id="2781388"/>
    <lineage>
        <taxon>Bacteria</taxon>
        <taxon>Pseudomonadati</taxon>
        <taxon>Bacteroidota</taxon>
        <taxon>Flavobacteriia</taxon>
        <taxon>Flavobacteriales</taxon>
        <taxon>Flavobacteriaceae</taxon>
        <taxon>Tenacibaculum</taxon>
        <taxon>Tenacibaculum finnmarkense</taxon>
    </lineage>
</organism>
<dbReference type="PROSITE" id="PS51257">
    <property type="entry name" value="PROKAR_LIPOPROTEIN"/>
    <property type="match status" value="1"/>
</dbReference>
<protein>
    <recommendedName>
        <fullName evidence="4">Thioredoxin domain-containing protein</fullName>
    </recommendedName>
</protein>
<dbReference type="EMBL" id="OENE01000049">
    <property type="protein sequence ID" value="SOU89888.1"/>
    <property type="molecule type" value="Genomic_DNA"/>
</dbReference>
<evidence type="ECO:0000313" key="3">
    <source>
        <dbReference type="Proteomes" id="UP000490060"/>
    </source>
</evidence>
<gene>
    <name evidence="2" type="ORF">TNO010_530020</name>
</gene>
<evidence type="ECO:0000313" key="2">
    <source>
        <dbReference type="EMBL" id="SOU89888.1"/>
    </source>
</evidence>
<dbReference type="AlphaFoldDB" id="A0A2I2MBG7"/>
<dbReference type="RefSeq" id="WP_172505947.1">
    <property type="nucleotide sequence ID" value="NZ_JAFMUG010000006.1"/>
</dbReference>
<feature type="chain" id="PRO_5014188030" description="Thioredoxin domain-containing protein" evidence="1">
    <location>
        <begin position="20"/>
        <end position="453"/>
    </location>
</feature>
<name>A0A2I2MBG7_9FLAO</name>